<keyword evidence="2" id="KW-0349">Heme</keyword>
<dbReference type="OrthoDB" id="7459360at2"/>
<dbReference type="GO" id="GO:0051539">
    <property type="term" value="F:4 iron, 4 sulfur cluster binding"/>
    <property type="evidence" value="ECO:0007669"/>
    <property type="project" value="UniProtKB-KW"/>
</dbReference>
<accession>A0A0W7WPF3</accession>
<keyword evidence="6" id="KW-0411">Iron-sulfur</keyword>
<keyword evidence="9" id="KW-1185">Reference proteome</keyword>
<organism evidence="8 9">
    <name type="scientific">Pseudoponticoccus marisrubri</name>
    <dbReference type="NCBI Taxonomy" id="1685382"/>
    <lineage>
        <taxon>Bacteria</taxon>
        <taxon>Pseudomonadati</taxon>
        <taxon>Pseudomonadota</taxon>
        <taxon>Alphaproteobacteria</taxon>
        <taxon>Rhodobacterales</taxon>
        <taxon>Roseobacteraceae</taxon>
        <taxon>Pseudoponticoccus</taxon>
    </lineage>
</organism>
<dbReference type="EMBL" id="LPXO01000001">
    <property type="protein sequence ID" value="KUF12428.1"/>
    <property type="molecule type" value="Genomic_DNA"/>
</dbReference>
<evidence type="ECO:0000256" key="6">
    <source>
        <dbReference type="ARBA" id="ARBA00023014"/>
    </source>
</evidence>
<dbReference type="GO" id="GO:0046872">
    <property type="term" value="F:metal ion binding"/>
    <property type="evidence" value="ECO:0007669"/>
    <property type="project" value="UniProtKB-KW"/>
</dbReference>
<feature type="domain" description="Nitrite/Sulfite reductase ferredoxin-like" evidence="7">
    <location>
        <begin position="16"/>
        <end position="80"/>
    </location>
</feature>
<dbReference type="GO" id="GO:0016491">
    <property type="term" value="F:oxidoreductase activity"/>
    <property type="evidence" value="ECO:0007669"/>
    <property type="project" value="UniProtKB-KW"/>
</dbReference>
<dbReference type="Proteomes" id="UP000054396">
    <property type="component" value="Unassembled WGS sequence"/>
</dbReference>
<dbReference type="InterPro" id="IPR036136">
    <property type="entry name" value="Nit/Sulf_reduc_fer-like_dom_sf"/>
</dbReference>
<dbReference type="STRING" id="1685382.AVJ23_01480"/>
<evidence type="ECO:0000256" key="4">
    <source>
        <dbReference type="ARBA" id="ARBA00023002"/>
    </source>
</evidence>
<keyword evidence="5" id="KW-0408">Iron</keyword>
<name>A0A0W7WPF3_9RHOB</name>
<keyword evidence="1" id="KW-0004">4Fe-4S</keyword>
<evidence type="ECO:0000256" key="5">
    <source>
        <dbReference type="ARBA" id="ARBA00023004"/>
    </source>
</evidence>
<dbReference type="InterPro" id="IPR005117">
    <property type="entry name" value="NiRdtase/SiRdtase_haem-b_fer"/>
</dbReference>
<evidence type="ECO:0000259" key="7">
    <source>
        <dbReference type="Pfam" id="PF03460"/>
    </source>
</evidence>
<dbReference type="InterPro" id="IPR051329">
    <property type="entry name" value="NIR_SIR_4Fe-4S"/>
</dbReference>
<dbReference type="SUPFAM" id="SSF56014">
    <property type="entry name" value="Nitrite and sulphite reductase 4Fe-4S domain-like"/>
    <property type="match status" value="1"/>
</dbReference>
<dbReference type="PANTHER" id="PTHR32439">
    <property type="entry name" value="FERREDOXIN--NITRITE REDUCTASE, CHLOROPLASTIC"/>
    <property type="match status" value="1"/>
</dbReference>
<dbReference type="Gene3D" id="3.30.413.10">
    <property type="entry name" value="Sulfite Reductase Hemoprotein, domain 1"/>
    <property type="match status" value="2"/>
</dbReference>
<proteinExistence type="predicted"/>
<dbReference type="InterPro" id="IPR045854">
    <property type="entry name" value="NO2/SO3_Rdtase_4Fe4S_sf"/>
</dbReference>
<dbReference type="PANTHER" id="PTHR32439:SF9">
    <property type="entry name" value="BLR3264 PROTEIN"/>
    <property type="match status" value="1"/>
</dbReference>
<dbReference type="Gene3D" id="3.90.480.10">
    <property type="entry name" value="Sulfite Reductase Hemoprotein,Domain 2"/>
    <property type="match status" value="1"/>
</dbReference>
<protein>
    <recommendedName>
        <fullName evidence="7">Nitrite/Sulfite reductase ferredoxin-like domain-containing protein</fullName>
    </recommendedName>
</protein>
<dbReference type="AlphaFoldDB" id="A0A0W7WPF3"/>
<dbReference type="RefSeq" id="WP_058860374.1">
    <property type="nucleotide sequence ID" value="NZ_LPXO01000001.1"/>
</dbReference>
<keyword evidence="3" id="KW-0479">Metal-binding</keyword>
<dbReference type="GO" id="GO:0020037">
    <property type="term" value="F:heme binding"/>
    <property type="evidence" value="ECO:0007669"/>
    <property type="project" value="InterPro"/>
</dbReference>
<sequence length="377" mass="39326">MSAPHVRGWCPGAHRPMLSGDGLVVRVRPFRAALSTEAVAGLCALARRFGNGTLDLTARANLQIRGVAEPDHPALLQALDGLGLIDAEPAVEAHRNVLMPPDWQAGDLTDRLHAALLGQLPHLPELPGKMGFALDTGGAACLTDGSADFRFERDADGGLILRADGAALGRPVDEARAMAALSALVGWFVETGGPAQGRMARHLRDTALPADWQQVAPRPPQGGPDIGPGPLGTVLGAPFGSIEAAALEQLITASGASGLRLMLGRRLLLLDAQPEEAPGFVTRPGDPRMTTFACPGAPYCPQASVETRPLATRLAGRVRGTLHVSGCAKGCAHPRTADLTLTGRDGAFDLVRDGAPWDEPARRGLAPAQIPDLTELS</sequence>
<evidence type="ECO:0000313" key="9">
    <source>
        <dbReference type="Proteomes" id="UP000054396"/>
    </source>
</evidence>
<dbReference type="InterPro" id="IPR006066">
    <property type="entry name" value="NO2/SO3_Rdtase_FeS/sirohaem_BS"/>
</dbReference>
<reference evidence="8 9" key="1">
    <citation type="submission" date="2015-12" db="EMBL/GenBank/DDBJ databases">
        <authorList>
            <person name="Shamseldin A."/>
            <person name="Moawad H."/>
            <person name="Abd El-Rahim W.M."/>
            <person name="Sadowsky M.J."/>
        </authorList>
    </citation>
    <scope>NUCLEOTIDE SEQUENCE [LARGE SCALE GENOMIC DNA]</scope>
    <source>
        <strain evidence="8 9">SJ5A-1</strain>
    </source>
</reference>
<comment type="caution">
    <text evidence="8">The sequence shown here is derived from an EMBL/GenBank/DDBJ whole genome shotgun (WGS) entry which is preliminary data.</text>
</comment>
<evidence type="ECO:0000256" key="2">
    <source>
        <dbReference type="ARBA" id="ARBA00022617"/>
    </source>
</evidence>
<dbReference type="Pfam" id="PF03460">
    <property type="entry name" value="NIR_SIR_ferr"/>
    <property type="match status" value="1"/>
</dbReference>
<evidence type="ECO:0000256" key="3">
    <source>
        <dbReference type="ARBA" id="ARBA00022723"/>
    </source>
</evidence>
<dbReference type="PROSITE" id="PS00365">
    <property type="entry name" value="NIR_SIR"/>
    <property type="match status" value="1"/>
</dbReference>
<evidence type="ECO:0000256" key="1">
    <source>
        <dbReference type="ARBA" id="ARBA00022485"/>
    </source>
</evidence>
<gene>
    <name evidence="8" type="ORF">AVJ23_01480</name>
</gene>
<evidence type="ECO:0000313" key="8">
    <source>
        <dbReference type="EMBL" id="KUF12428.1"/>
    </source>
</evidence>
<keyword evidence="4" id="KW-0560">Oxidoreductase</keyword>
<dbReference type="SUPFAM" id="SSF55124">
    <property type="entry name" value="Nitrite/Sulfite reductase N-terminal domain-like"/>
    <property type="match status" value="1"/>
</dbReference>